<comment type="caution">
    <text evidence="2">The sequence shown here is derived from an EMBL/GenBank/DDBJ whole genome shotgun (WGS) entry which is preliminary data.</text>
</comment>
<accession>A0AAJ0I7B5</accession>
<dbReference type="AlphaFoldDB" id="A0AAJ0I7B5"/>
<dbReference type="RefSeq" id="XP_062692589.1">
    <property type="nucleotide sequence ID" value="XM_062832248.1"/>
</dbReference>
<dbReference type="EMBL" id="JAULSX010000004">
    <property type="protein sequence ID" value="KAK3492131.1"/>
    <property type="molecule type" value="Genomic_DNA"/>
</dbReference>
<gene>
    <name evidence="2" type="ORF">B0T23DRAFT_134450</name>
</gene>
<evidence type="ECO:0000256" key="1">
    <source>
        <dbReference type="SAM" id="MobiDB-lite"/>
    </source>
</evidence>
<dbReference type="GeneID" id="87869870"/>
<name>A0AAJ0I7B5_9PEZI</name>
<evidence type="ECO:0000313" key="3">
    <source>
        <dbReference type="Proteomes" id="UP001285908"/>
    </source>
</evidence>
<keyword evidence="3" id="KW-1185">Reference proteome</keyword>
<dbReference type="Proteomes" id="UP001285908">
    <property type="component" value="Unassembled WGS sequence"/>
</dbReference>
<protein>
    <submittedName>
        <fullName evidence="2">Uncharacterized protein</fullName>
    </submittedName>
</protein>
<organism evidence="2 3">
    <name type="scientific">Neurospora hispaniola</name>
    <dbReference type="NCBI Taxonomy" id="588809"/>
    <lineage>
        <taxon>Eukaryota</taxon>
        <taxon>Fungi</taxon>
        <taxon>Dikarya</taxon>
        <taxon>Ascomycota</taxon>
        <taxon>Pezizomycotina</taxon>
        <taxon>Sordariomycetes</taxon>
        <taxon>Sordariomycetidae</taxon>
        <taxon>Sordariales</taxon>
        <taxon>Sordariaceae</taxon>
        <taxon>Neurospora</taxon>
    </lineage>
</organism>
<feature type="region of interest" description="Disordered" evidence="1">
    <location>
        <begin position="452"/>
        <end position="471"/>
    </location>
</feature>
<proteinExistence type="predicted"/>
<sequence>MLRRLQRTRALFSSNSTLKSTLSKFFVSLVEQVESDITSRCGQNPDPNAVETSQALWPFGLLKEECDEPTTLIEPQLQKIHQYRSDMANDSEFGRQLFTAMKIRFRLVPKIHDLYPRIERLKTSLLLATATIQTLQNEAGAGQLERIERATEEIRTLLRPHPAKSRNRTSRTSLSTSNSQLSFQSFILDRAPSLRIEAILGFKGISADRDTVETPLQTSDSIISLPISGRRSIDSSKWAFPKSSYSSTVSFATAPEVQLSHNPRDFYSTSAQLGNIRDHTEAQRYQHGGLGTDLAEGLGVSLVPALGAYDVPRLNQELPESSKEAREQLNGEVMPFQVFSNQLETDGLSPRLVMRYMREHNVIERILAMAEKLQVDGQIQLDKVARLRSEIESSNRARRLFALIVLKVLRNYKRPKIALLLARGKYVKSALDLVDPLLEFQRLRYSSASLQGHKADSNDFPDNLSKSVSVS</sequence>
<evidence type="ECO:0000313" key="2">
    <source>
        <dbReference type="EMBL" id="KAK3492131.1"/>
    </source>
</evidence>
<reference evidence="2 3" key="1">
    <citation type="journal article" date="2023" name="Mol. Phylogenet. Evol.">
        <title>Genome-scale phylogeny and comparative genomics of the fungal order Sordariales.</title>
        <authorList>
            <person name="Hensen N."/>
            <person name="Bonometti L."/>
            <person name="Westerberg I."/>
            <person name="Brannstrom I.O."/>
            <person name="Guillou S."/>
            <person name="Cros-Aarteil S."/>
            <person name="Calhoun S."/>
            <person name="Haridas S."/>
            <person name="Kuo A."/>
            <person name="Mondo S."/>
            <person name="Pangilinan J."/>
            <person name="Riley R."/>
            <person name="LaButti K."/>
            <person name="Andreopoulos B."/>
            <person name="Lipzen A."/>
            <person name="Chen C."/>
            <person name="Yan M."/>
            <person name="Daum C."/>
            <person name="Ng V."/>
            <person name="Clum A."/>
            <person name="Steindorff A."/>
            <person name="Ohm R.A."/>
            <person name="Martin F."/>
            <person name="Silar P."/>
            <person name="Natvig D.O."/>
            <person name="Lalanne C."/>
            <person name="Gautier V."/>
            <person name="Ament-Velasquez S.L."/>
            <person name="Kruys A."/>
            <person name="Hutchinson M.I."/>
            <person name="Powell A.J."/>
            <person name="Barry K."/>
            <person name="Miller A.N."/>
            <person name="Grigoriev I.V."/>
            <person name="Debuchy R."/>
            <person name="Gladieux P."/>
            <person name="Hiltunen Thoren M."/>
            <person name="Johannesson H."/>
        </authorList>
    </citation>
    <scope>NUCLEOTIDE SEQUENCE [LARGE SCALE GENOMIC DNA]</scope>
    <source>
        <strain evidence="2 3">FGSC 10403</strain>
    </source>
</reference>